<keyword evidence="1" id="KW-1133">Transmembrane helix</keyword>
<sequence>MPQGPVQPRILLPTGHKMRWLPTREKLATDPRFARLAGFLFSRPWLWALNRRAVARGVACGLLVGVIPLPTQMVLAAVLAGAAHGHVPAAIAATWLTNPITALPIWWVALQLGSLATGVPLTLPDIDWFSVAAVWGWMKELGQPLAIGLCMAAALLSAAGYATTMVLWRLVIVRRYRGRHAGPAALRRRAVRAAGRPPSPRS</sequence>
<name>A0A7W8HE82_9BURK</name>
<keyword evidence="4" id="KW-1185">Reference proteome</keyword>
<accession>A0A7W8HE82</accession>
<dbReference type="InterPro" id="IPR018639">
    <property type="entry name" value="DUF2062"/>
</dbReference>
<evidence type="ECO:0000256" key="1">
    <source>
        <dbReference type="SAM" id="Phobius"/>
    </source>
</evidence>
<dbReference type="Proteomes" id="UP000532440">
    <property type="component" value="Unassembled WGS sequence"/>
</dbReference>
<evidence type="ECO:0000313" key="4">
    <source>
        <dbReference type="Proteomes" id="UP000532440"/>
    </source>
</evidence>
<keyword evidence="1" id="KW-0812">Transmembrane</keyword>
<dbReference type="PANTHER" id="PTHR40547:SF1">
    <property type="entry name" value="SLL0298 PROTEIN"/>
    <property type="match status" value="1"/>
</dbReference>
<feature type="transmembrane region" description="Helical" evidence="1">
    <location>
        <begin position="143"/>
        <end position="171"/>
    </location>
</feature>
<dbReference type="Pfam" id="PF09835">
    <property type="entry name" value="DUF2062"/>
    <property type="match status" value="1"/>
</dbReference>
<feature type="transmembrane region" description="Helical" evidence="1">
    <location>
        <begin position="53"/>
        <end position="69"/>
    </location>
</feature>
<organism evidence="3 4">
    <name type="scientific">Quisquiliibacterium transsilvanicum</name>
    <dbReference type="NCBI Taxonomy" id="1549638"/>
    <lineage>
        <taxon>Bacteria</taxon>
        <taxon>Pseudomonadati</taxon>
        <taxon>Pseudomonadota</taxon>
        <taxon>Betaproteobacteria</taxon>
        <taxon>Burkholderiales</taxon>
        <taxon>Burkholderiaceae</taxon>
        <taxon>Quisquiliibacterium</taxon>
    </lineage>
</organism>
<gene>
    <name evidence="3" type="ORF">HNQ70_000330</name>
</gene>
<feature type="domain" description="DUF2062" evidence="2">
    <location>
        <begin position="35"/>
        <end position="176"/>
    </location>
</feature>
<evidence type="ECO:0000259" key="2">
    <source>
        <dbReference type="Pfam" id="PF09835"/>
    </source>
</evidence>
<proteinExistence type="predicted"/>
<keyword evidence="1" id="KW-0472">Membrane</keyword>
<dbReference type="PANTHER" id="PTHR40547">
    <property type="entry name" value="SLL0298 PROTEIN"/>
    <property type="match status" value="1"/>
</dbReference>
<reference evidence="3 4" key="1">
    <citation type="submission" date="2020-08" db="EMBL/GenBank/DDBJ databases">
        <title>Genomic Encyclopedia of Type Strains, Phase IV (KMG-IV): sequencing the most valuable type-strain genomes for metagenomic binning, comparative biology and taxonomic classification.</title>
        <authorList>
            <person name="Goeker M."/>
        </authorList>
    </citation>
    <scope>NUCLEOTIDE SEQUENCE [LARGE SCALE GENOMIC DNA]</scope>
    <source>
        <strain evidence="3 4">DSM 29781</strain>
    </source>
</reference>
<comment type="caution">
    <text evidence="3">The sequence shown here is derived from an EMBL/GenBank/DDBJ whole genome shotgun (WGS) entry which is preliminary data.</text>
</comment>
<dbReference type="EMBL" id="JACHGB010000001">
    <property type="protein sequence ID" value="MBB5270346.1"/>
    <property type="molecule type" value="Genomic_DNA"/>
</dbReference>
<protein>
    <recommendedName>
        <fullName evidence="2">DUF2062 domain-containing protein</fullName>
    </recommendedName>
</protein>
<dbReference type="AlphaFoldDB" id="A0A7W8HE82"/>
<evidence type="ECO:0000313" key="3">
    <source>
        <dbReference type="EMBL" id="MBB5270346.1"/>
    </source>
</evidence>
<dbReference type="RefSeq" id="WP_183963646.1">
    <property type="nucleotide sequence ID" value="NZ_BAABEW010000016.1"/>
</dbReference>